<organism evidence="4 5">
    <name type="scientific">Diacronema lutheri</name>
    <name type="common">Unicellular marine alga</name>
    <name type="synonym">Monochrysis lutheri</name>
    <dbReference type="NCBI Taxonomy" id="2081491"/>
    <lineage>
        <taxon>Eukaryota</taxon>
        <taxon>Haptista</taxon>
        <taxon>Haptophyta</taxon>
        <taxon>Pavlovophyceae</taxon>
        <taxon>Pavlovales</taxon>
        <taxon>Pavlovaceae</taxon>
        <taxon>Diacronema</taxon>
    </lineage>
</organism>
<feature type="region of interest" description="Disordered" evidence="2">
    <location>
        <begin position="478"/>
        <end position="511"/>
    </location>
</feature>
<evidence type="ECO:0000256" key="1">
    <source>
        <dbReference type="SAM" id="Coils"/>
    </source>
</evidence>
<feature type="coiled-coil region" evidence="1">
    <location>
        <begin position="151"/>
        <end position="185"/>
    </location>
</feature>
<evidence type="ECO:0000313" key="5">
    <source>
        <dbReference type="Proteomes" id="UP000751190"/>
    </source>
</evidence>
<keyword evidence="5" id="KW-1185">Reference proteome</keyword>
<name>A0A8J6C967_DIALT</name>
<comment type="caution">
    <text evidence="4">The sequence shown here is derived from an EMBL/GenBank/DDBJ whole genome shotgun (WGS) entry which is preliminary data.</text>
</comment>
<sequence>MLRPHSRVAFLAWAAAAARSARAARRAEAAAHAVELRAAIAAAKMEARAAQLVGRLAAAAAAAEVSALEERAASLLPTPYRGRATVSTTPALTAAFRTWRASTTRGLRVAAAVGASASRARGDVRRGRFGSWRACAARAARVVAAAAASAVATTRVHLARANERVASAEEQCARLAAERAQAAAEAGALRARASALLQRRDEWAEATGARKATKRAALRSAARRWRARTAAAIWRARRADAERGATQPSIVGISLAQTERELRAARAATLAAARAHIREAARSALARRRWSRDLSAMQSALASSFVERSLASAREASAVARAQHDAADADRAAARQCARADSWWRARSCTAALRVLATPVLAASAARAAASAMRAEAAERRARAMEHAMELASLARAAHFAELRTRAVLAAWRAVAAAAIAGRARADATRRSSRAAIWNSATWASEGGPDVDELAEVASEGDGDGARGEPACVMRTPRTAEAPARRAHASAAAKASARPSGGRAASVEGERALDQPDAGIWVGGRTPARSTSVRAHLREEHRALFEHQAAVLAGITGHLHFSARRALH</sequence>
<dbReference type="Proteomes" id="UP000751190">
    <property type="component" value="Unassembled WGS sequence"/>
</dbReference>
<accession>A0A8J6C967</accession>
<feature type="compositionally biased region" description="Low complexity" evidence="2">
    <location>
        <begin position="489"/>
        <end position="506"/>
    </location>
</feature>
<feature type="chain" id="PRO_5035270319" description="Sfi1 spindle body domain-containing protein" evidence="3">
    <location>
        <begin position="24"/>
        <end position="568"/>
    </location>
</feature>
<keyword evidence="3" id="KW-0732">Signal</keyword>
<protein>
    <recommendedName>
        <fullName evidence="6">Sfi1 spindle body domain-containing protein</fullName>
    </recommendedName>
</protein>
<proteinExistence type="predicted"/>
<reference evidence="4" key="1">
    <citation type="submission" date="2021-05" db="EMBL/GenBank/DDBJ databases">
        <title>The genome of the haptophyte Pavlova lutheri (Diacronema luteri, Pavlovales) - a model for lipid biosynthesis in eukaryotic algae.</title>
        <authorList>
            <person name="Hulatt C.J."/>
            <person name="Posewitz M.C."/>
        </authorList>
    </citation>
    <scope>NUCLEOTIDE SEQUENCE</scope>
    <source>
        <strain evidence="4">NIVA-4/92</strain>
    </source>
</reference>
<evidence type="ECO:0000313" key="4">
    <source>
        <dbReference type="EMBL" id="KAG8466177.1"/>
    </source>
</evidence>
<feature type="signal peptide" evidence="3">
    <location>
        <begin position="1"/>
        <end position="23"/>
    </location>
</feature>
<evidence type="ECO:0000256" key="2">
    <source>
        <dbReference type="SAM" id="MobiDB-lite"/>
    </source>
</evidence>
<evidence type="ECO:0000256" key="3">
    <source>
        <dbReference type="SAM" id="SignalP"/>
    </source>
</evidence>
<keyword evidence="1" id="KW-0175">Coiled coil</keyword>
<dbReference type="EMBL" id="JAGTXO010000008">
    <property type="protein sequence ID" value="KAG8466177.1"/>
    <property type="molecule type" value="Genomic_DNA"/>
</dbReference>
<evidence type="ECO:0008006" key="6">
    <source>
        <dbReference type="Google" id="ProtNLM"/>
    </source>
</evidence>
<dbReference type="AlphaFoldDB" id="A0A8J6C967"/>
<gene>
    <name evidence="4" type="ORF">KFE25_001933</name>
</gene>